<protein>
    <recommendedName>
        <fullName evidence="3">Legume lectin domain-containing protein</fullName>
    </recommendedName>
</protein>
<dbReference type="Pfam" id="PF00139">
    <property type="entry name" value="Lectin_legB"/>
    <property type="match status" value="1"/>
</dbReference>
<gene>
    <name evidence="4" type="ORF">LWI28_016107</name>
</gene>
<evidence type="ECO:0000313" key="4">
    <source>
        <dbReference type="EMBL" id="KAI9165548.1"/>
    </source>
</evidence>
<dbReference type="SUPFAM" id="SSF49899">
    <property type="entry name" value="Concanavalin A-like lectins/glucanases"/>
    <property type="match status" value="1"/>
</dbReference>
<name>A0AAD5IJJ0_ACENE</name>
<dbReference type="Proteomes" id="UP001064489">
    <property type="component" value="Chromosome 10"/>
</dbReference>
<evidence type="ECO:0000256" key="1">
    <source>
        <dbReference type="ARBA" id="ARBA00007606"/>
    </source>
</evidence>
<evidence type="ECO:0000259" key="3">
    <source>
        <dbReference type="Pfam" id="PF00139"/>
    </source>
</evidence>
<reference evidence="4" key="1">
    <citation type="journal article" date="2022" name="Plant J.">
        <title>Strategies of tolerance reflected in two North American maple genomes.</title>
        <authorList>
            <person name="McEvoy S.L."/>
            <person name="Sezen U.U."/>
            <person name="Trouern-Trend A."/>
            <person name="McMahon S.M."/>
            <person name="Schaberg P.G."/>
            <person name="Yang J."/>
            <person name="Wegrzyn J.L."/>
            <person name="Swenson N.G."/>
        </authorList>
    </citation>
    <scope>NUCLEOTIDE SEQUENCE</scope>
    <source>
        <tissue evidence="4">Leaf</tissue>
    </source>
</reference>
<evidence type="ECO:0000256" key="2">
    <source>
        <dbReference type="ARBA" id="ARBA00022734"/>
    </source>
</evidence>
<dbReference type="PANTHER" id="PTHR32401">
    <property type="entry name" value="CONCANAVALIN A-LIKE LECTIN FAMILY PROTEIN"/>
    <property type="match status" value="1"/>
</dbReference>
<sequence>MAVNGGSSVQLTTSDRSSAGLIVYKKPIKVVDGNPPIFPSFLRFSHFHCPTRVVMVWLFLWFRRVIVLLMWVRGHLGLHTSKFMVVVVEFDTSFDPEYGDLNGNHVGIDIDSLLSVKFCNISS</sequence>
<proteinExistence type="inferred from homology"/>
<keyword evidence="5" id="KW-1185">Reference proteome</keyword>
<reference evidence="4" key="2">
    <citation type="submission" date="2023-02" db="EMBL/GenBank/DDBJ databases">
        <authorList>
            <person name="Swenson N.G."/>
            <person name="Wegrzyn J.L."/>
            <person name="Mcevoy S.L."/>
        </authorList>
    </citation>
    <scope>NUCLEOTIDE SEQUENCE</scope>
    <source>
        <strain evidence="4">91603</strain>
        <tissue evidence="4">Leaf</tissue>
    </source>
</reference>
<accession>A0AAD5IJJ0</accession>
<dbReference type="InterPro" id="IPR001220">
    <property type="entry name" value="Legume_lectin_dom"/>
</dbReference>
<comment type="caution">
    <text evidence="4">The sequence shown here is derived from an EMBL/GenBank/DDBJ whole genome shotgun (WGS) entry which is preliminary data.</text>
</comment>
<keyword evidence="2" id="KW-0430">Lectin</keyword>
<dbReference type="EMBL" id="JAJSOW010000105">
    <property type="protein sequence ID" value="KAI9165548.1"/>
    <property type="molecule type" value="Genomic_DNA"/>
</dbReference>
<organism evidence="4 5">
    <name type="scientific">Acer negundo</name>
    <name type="common">Box elder</name>
    <dbReference type="NCBI Taxonomy" id="4023"/>
    <lineage>
        <taxon>Eukaryota</taxon>
        <taxon>Viridiplantae</taxon>
        <taxon>Streptophyta</taxon>
        <taxon>Embryophyta</taxon>
        <taxon>Tracheophyta</taxon>
        <taxon>Spermatophyta</taxon>
        <taxon>Magnoliopsida</taxon>
        <taxon>eudicotyledons</taxon>
        <taxon>Gunneridae</taxon>
        <taxon>Pentapetalae</taxon>
        <taxon>rosids</taxon>
        <taxon>malvids</taxon>
        <taxon>Sapindales</taxon>
        <taxon>Sapindaceae</taxon>
        <taxon>Hippocastanoideae</taxon>
        <taxon>Acereae</taxon>
        <taxon>Acer</taxon>
    </lineage>
</organism>
<evidence type="ECO:0000313" key="5">
    <source>
        <dbReference type="Proteomes" id="UP001064489"/>
    </source>
</evidence>
<dbReference type="Gene3D" id="2.60.40.4220">
    <property type="match status" value="1"/>
</dbReference>
<dbReference type="InterPro" id="IPR053761">
    <property type="entry name" value="Leguminous_Lectin_Domain_sf"/>
</dbReference>
<feature type="domain" description="Legume lectin" evidence="3">
    <location>
        <begin position="76"/>
        <end position="118"/>
    </location>
</feature>
<dbReference type="PANTHER" id="PTHR32401:SF16">
    <property type="entry name" value="CONCANAVALIN A-LIKE LECTIN FAMILY PROTEIN"/>
    <property type="match status" value="1"/>
</dbReference>
<comment type="similarity">
    <text evidence="1">Belongs to the leguminous lectin family.</text>
</comment>
<dbReference type="AlphaFoldDB" id="A0AAD5IJJ0"/>
<dbReference type="InterPro" id="IPR013320">
    <property type="entry name" value="ConA-like_dom_sf"/>
</dbReference>
<dbReference type="GO" id="GO:0030246">
    <property type="term" value="F:carbohydrate binding"/>
    <property type="evidence" value="ECO:0007669"/>
    <property type="project" value="UniProtKB-KW"/>
</dbReference>
<dbReference type="InterPro" id="IPR050258">
    <property type="entry name" value="Leguminous_Lectin"/>
</dbReference>